<organism evidence="10 11">
    <name type="scientific">Hyaloscypha hepaticicola</name>
    <dbReference type="NCBI Taxonomy" id="2082293"/>
    <lineage>
        <taxon>Eukaryota</taxon>
        <taxon>Fungi</taxon>
        <taxon>Dikarya</taxon>
        <taxon>Ascomycota</taxon>
        <taxon>Pezizomycotina</taxon>
        <taxon>Leotiomycetes</taxon>
        <taxon>Helotiales</taxon>
        <taxon>Hyaloscyphaceae</taxon>
        <taxon>Hyaloscypha</taxon>
    </lineage>
</organism>
<dbReference type="STRING" id="1745343.A0A2J6Q5R8"/>
<dbReference type="GO" id="GO:0000278">
    <property type="term" value="P:mitotic cell cycle"/>
    <property type="evidence" value="ECO:0007669"/>
    <property type="project" value="TreeGrafter"/>
</dbReference>
<evidence type="ECO:0000313" key="10">
    <source>
        <dbReference type="EMBL" id="PMD21622.1"/>
    </source>
</evidence>
<feature type="domain" description="Gamma tubulin complex component protein N-terminal" evidence="9">
    <location>
        <begin position="236"/>
        <end position="547"/>
    </location>
</feature>
<evidence type="ECO:0000259" key="9">
    <source>
        <dbReference type="Pfam" id="PF17681"/>
    </source>
</evidence>
<dbReference type="GO" id="GO:0007020">
    <property type="term" value="P:microtubule nucleation"/>
    <property type="evidence" value="ECO:0007669"/>
    <property type="project" value="InterPro"/>
</dbReference>
<dbReference type="InterPro" id="IPR007259">
    <property type="entry name" value="GCP"/>
</dbReference>
<dbReference type="Proteomes" id="UP000235672">
    <property type="component" value="Unassembled WGS sequence"/>
</dbReference>
<feature type="region of interest" description="Disordered" evidence="6">
    <location>
        <begin position="815"/>
        <end position="845"/>
    </location>
</feature>
<evidence type="ECO:0000256" key="5">
    <source>
        <dbReference type="RuleBase" id="RU363050"/>
    </source>
</evidence>
<keyword evidence="4 5" id="KW-0206">Cytoskeleton</keyword>
<dbReference type="GO" id="GO:0031122">
    <property type="term" value="P:cytoplasmic microtubule organization"/>
    <property type="evidence" value="ECO:0007669"/>
    <property type="project" value="TreeGrafter"/>
</dbReference>
<dbReference type="InterPro" id="IPR042241">
    <property type="entry name" value="GCP_C_sf"/>
</dbReference>
<comment type="subcellular location">
    <subcellularLocation>
        <location evidence="5">Cytoplasm</location>
        <location evidence="5">Cytoskeleton</location>
        <location evidence="5">Microtubule organizing center</location>
    </subcellularLocation>
</comment>
<evidence type="ECO:0000256" key="1">
    <source>
        <dbReference type="ARBA" id="ARBA00010337"/>
    </source>
</evidence>
<dbReference type="PANTHER" id="PTHR19302:SF33">
    <property type="entry name" value="GAMMA-TUBULIN COMPLEX COMPONENT 5"/>
    <property type="match status" value="1"/>
</dbReference>
<keyword evidence="3 5" id="KW-0493">Microtubule</keyword>
<dbReference type="InterPro" id="IPR041470">
    <property type="entry name" value="GCP_N"/>
</dbReference>
<dbReference type="Pfam" id="PF17681">
    <property type="entry name" value="GCP_N_terminal"/>
    <property type="match status" value="1"/>
</dbReference>
<dbReference type="Gene3D" id="1.20.120.1900">
    <property type="entry name" value="Gamma-tubulin complex, C-terminal domain"/>
    <property type="match status" value="1"/>
</dbReference>
<feature type="domain" description="Gamma-Tubulin ring complex non-core subunit mod21 N-terminal" evidence="8">
    <location>
        <begin position="67"/>
        <end position="158"/>
    </location>
</feature>
<dbReference type="EMBL" id="KZ613480">
    <property type="protein sequence ID" value="PMD21622.1"/>
    <property type="molecule type" value="Genomic_DNA"/>
</dbReference>
<evidence type="ECO:0000256" key="3">
    <source>
        <dbReference type="ARBA" id="ARBA00022701"/>
    </source>
</evidence>
<accession>A0A2J6Q5R8</accession>
<reference evidence="10 11" key="1">
    <citation type="submission" date="2016-05" db="EMBL/GenBank/DDBJ databases">
        <title>A degradative enzymes factory behind the ericoid mycorrhizal symbiosis.</title>
        <authorList>
            <consortium name="DOE Joint Genome Institute"/>
            <person name="Martino E."/>
            <person name="Morin E."/>
            <person name="Grelet G."/>
            <person name="Kuo A."/>
            <person name="Kohler A."/>
            <person name="Daghino S."/>
            <person name="Barry K."/>
            <person name="Choi C."/>
            <person name="Cichocki N."/>
            <person name="Clum A."/>
            <person name="Copeland A."/>
            <person name="Hainaut M."/>
            <person name="Haridas S."/>
            <person name="Labutti K."/>
            <person name="Lindquist E."/>
            <person name="Lipzen A."/>
            <person name="Khouja H.-R."/>
            <person name="Murat C."/>
            <person name="Ohm R."/>
            <person name="Olson A."/>
            <person name="Spatafora J."/>
            <person name="Veneault-Fourrey C."/>
            <person name="Henrissat B."/>
            <person name="Grigoriev I."/>
            <person name="Martin F."/>
            <person name="Perotto S."/>
        </authorList>
    </citation>
    <scope>NUCLEOTIDE SEQUENCE [LARGE SCALE GENOMIC DNA]</scope>
    <source>
        <strain evidence="10 11">UAMH 7357</strain>
    </source>
</reference>
<dbReference type="InterPro" id="IPR032797">
    <property type="entry name" value="Mod21_N"/>
</dbReference>
<comment type="similarity">
    <text evidence="1 5">Belongs to the TUBGCP family.</text>
</comment>
<dbReference type="InterPro" id="IPR040457">
    <property type="entry name" value="GCP_C"/>
</dbReference>
<dbReference type="GO" id="GO:0051225">
    <property type="term" value="P:spindle assembly"/>
    <property type="evidence" value="ECO:0007669"/>
    <property type="project" value="TreeGrafter"/>
</dbReference>
<evidence type="ECO:0000313" key="11">
    <source>
        <dbReference type="Proteomes" id="UP000235672"/>
    </source>
</evidence>
<gene>
    <name evidence="10" type="ORF">NA56DRAFT_571629</name>
</gene>
<keyword evidence="2 5" id="KW-0963">Cytoplasm</keyword>
<dbReference type="GO" id="GO:0000922">
    <property type="term" value="C:spindle pole"/>
    <property type="evidence" value="ECO:0007669"/>
    <property type="project" value="InterPro"/>
</dbReference>
<dbReference type="Pfam" id="PF14609">
    <property type="entry name" value="GCP5-Mod21_N"/>
    <property type="match status" value="1"/>
</dbReference>
<dbReference type="GO" id="GO:0005874">
    <property type="term" value="C:microtubule"/>
    <property type="evidence" value="ECO:0007669"/>
    <property type="project" value="UniProtKB-KW"/>
</dbReference>
<evidence type="ECO:0000259" key="7">
    <source>
        <dbReference type="Pfam" id="PF04130"/>
    </source>
</evidence>
<keyword evidence="11" id="KW-1185">Reference proteome</keyword>
<name>A0A2J6Q5R8_9HELO</name>
<evidence type="ECO:0000256" key="2">
    <source>
        <dbReference type="ARBA" id="ARBA00022490"/>
    </source>
</evidence>
<dbReference type="OrthoDB" id="66546at2759"/>
<dbReference type="AlphaFoldDB" id="A0A2J6Q5R8"/>
<sequence length="923" mass="104545">MAHAAKLGVLTDELVALLTATSAKSDPARFNLHRESALRALRYHNCPRTNQFEVTSQLDGLDEKFRILNEDPLADALKERLDILSKLEVKWAPEILHLLLELSDRPVEKAKLETLDFLKEPESDPGPSLKWKDLVAEDSLLREKSVWRNVEFGAESSDGEDGFEDSRSDLSRLTDTTVQSSVDEEFSRRPEDYAIDTINKEELDHLRDAQFWQKTPTVDGVKLVTVKTTITELQAIREVLYMLLGLPTSLFEISSQNIVRPNKKYALKHSSAETFLRLAKSFSEQGSAIMLLRSWVKRGQSIPLVQVLQSSILCRTMDFDALISKIQERFVHPAEDIVVSLLRVQEEISFHLRPLVRLSEIVKKLDEERYPHAFRYLEMLYDEACISQLAGDDEMYSFIGRMFFECFQVYLRPIRNWMEDGELTKGDKVFFVLEGTGDIEPASIWQSRFKIRRTQDGVLHAPRFLQAAANKIFTTGKSVVVLKHLNKFDLLQSARSNLELSLDFNSICNPDSLGFAPFTELFSSAFNAWVQSKHQHASSMLRKILFDSCGLQTSLSALSHLYFLADGTTASIFTNSIFDKLDTLDSSWNDRFTLTELAQSTFGSMPCVSSDRLRTLVLTLPRKLEDIMKCRRTVEALSILELKYHLSWPIQIILASTTISSYKRIFTFLVQIRRSSHILSRQRLITAGLTNTSSSDEQALYYSLRTRLLWFTQILYYYLTSLVLEPSTQKMRADLKATEDIDTMIEVHSSYIKATTDQALLGSKLELIQKTILKILDLGIKLEDAQAANAVASNEALEKQQEMMDLSMASLGLHTTRRKGRSSASQSLARKAMEEAGSSSDEEEQNIDVDLSILSSAYDEEKGDLLYVEKLRNMKADFNRWVRFVASGLKGVARAGGGEAARSWDTLGEMLENGLDAGGMGHR</sequence>
<evidence type="ECO:0000256" key="6">
    <source>
        <dbReference type="SAM" id="MobiDB-lite"/>
    </source>
</evidence>
<proteinExistence type="inferred from homology"/>
<dbReference type="GO" id="GO:0005816">
    <property type="term" value="C:spindle pole body"/>
    <property type="evidence" value="ECO:0007669"/>
    <property type="project" value="UniProtKB-ARBA"/>
</dbReference>
<dbReference type="GO" id="GO:0043015">
    <property type="term" value="F:gamma-tubulin binding"/>
    <property type="evidence" value="ECO:0007669"/>
    <property type="project" value="InterPro"/>
</dbReference>
<dbReference type="GO" id="GO:0051321">
    <property type="term" value="P:meiotic cell cycle"/>
    <property type="evidence" value="ECO:0007669"/>
    <property type="project" value="TreeGrafter"/>
</dbReference>
<dbReference type="CDD" id="cd22572">
    <property type="entry name" value="GCP5_NTD"/>
    <property type="match status" value="1"/>
</dbReference>
<dbReference type="Pfam" id="PF04130">
    <property type="entry name" value="GCP_C_terminal"/>
    <property type="match status" value="1"/>
</dbReference>
<dbReference type="InterPro" id="IPR059169">
    <property type="entry name" value="GCP5_N_ext"/>
</dbReference>
<feature type="domain" description="Gamma tubulin complex component C-terminal" evidence="7">
    <location>
        <begin position="551"/>
        <end position="885"/>
    </location>
</feature>
<dbReference type="GO" id="GO:0000930">
    <property type="term" value="C:gamma-tubulin complex"/>
    <property type="evidence" value="ECO:0007669"/>
    <property type="project" value="TreeGrafter"/>
</dbReference>
<dbReference type="PANTHER" id="PTHR19302">
    <property type="entry name" value="GAMMA TUBULIN COMPLEX PROTEIN"/>
    <property type="match status" value="1"/>
</dbReference>
<evidence type="ECO:0000259" key="8">
    <source>
        <dbReference type="Pfam" id="PF14609"/>
    </source>
</evidence>
<evidence type="ECO:0000256" key="4">
    <source>
        <dbReference type="ARBA" id="ARBA00023212"/>
    </source>
</evidence>
<dbReference type="GO" id="GO:0051011">
    <property type="term" value="F:microtubule minus-end binding"/>
    <property type="evidence" value="ECO:0007669"/>
    <property type="project" value="TreeGrafter"/>
</dbReference>
<protein>
    <recommendedName>
        <fullName evidence="5">Spindle pole body component</fullName>
    </recommendedName>
</protein>